<dbReference type="GO" id="GO:0016787">
    <property type="term" value="F:hydrolase activity"/>
    <property type="evidence" value="ECO:0007669"/>
    <property type="project" value="InterPro"/>
</dbReference>
<feature type="domain" description="Amidohydrolase-related" evidence="2">
    <location>
        <begin position="80"/>
        <end position="327"/>
    </location>
</feature>
<evidence type="ECO:0000313" key="8">
    <source>
        <dbReference type="EMBL" id="CAB5078199.1"/>
    </source>
</evidence>
<accession>A0A6J6A033</accession>
<reference evidence="3" key="1">
    <citation type="submission" date="2020-05" db="EMBL/GenBank/DDBJ databases">
        <authorList>
            <person name="Chiriac C."/>
            <person name="Salcher M."/>
            <person name="Ghai R."/>
            <person name="Kavagutti S V."/>
        </authorList>
    </citation>
    <scope>NUCLEOTIDE SEQUENCE</scope>
</reference>
<dbReference type="PANTHER" id="PTHR21240">
    <property type="entry name" value="2-AMINO-3-CARBOXYLMUCONATE-6-SEMIALDEHYDE DECARBOXYLASE"/>
    <property type="match status" value="1"/>
</dbReference>
<dbReference type="PANTHER" id="PTHR21240:SF28">
    <property type="entry name" value="ISO-OROTATE DECARBOXYLASE (EUROFUNG)"/>
    <property type="match status" value="1"/>
</dbReference>
<gene>
    <name evidence="4" type="ORF">UFOPK1762_01308</name>
    <name evidence="5" type="ORF">UFOPK2624_01512</name>
    <name evidence="6" type="ORF">UFOPK2969_01495</name>
    <name evidence="3" type="ORF">UFOPK3331_01454</name>
    <name evidence="7" type="ORF">UFOPK3785_02034</name>
    <name evidence="8" type="ORF">UFOPK4371_01397</name>
</gene>
<dbReference type="Pfam" id="PF04909">
    <property type="entry name" value="Amidohydro_2"/>
    <property type="match status" value="1"/>
</dbReference>
<dbReference type="EMBL" id="CAFBNJ010000179">
    <property type="protein sequence ID" value="CAB4966631.1"/>
    <property type="molecule type" value="Genomic_DNA"/>
</dbReference>
<dbReference type="InterPro" id="IPR006680">
    <property type="entry name" value="Amidohydro-rel"/>
</dbReference>
<dbReference type="EMBL" id="CAESAL010000062">
    <property type="protein sequence ID" value="CAB4345023.1"/>
    <property type="molecule type" value="Genomic_DNA"/>
</dbReference>
<dbReference type="InterPro" id="IPR032466">
    <property type="entry name" value="Metal_Hydrolase"/>
</dbReference>
<keyword evidence="1" id="KW-0456">Lyase</keyword>
<dbReference type="Gene3D" id="3.20.20.140">
    <property type="entry name" value="Metal-dependent hydrolases"/>
    <property type="match status" value="1"/>
</dbReference>
<evidence type="ECO:0000313" key="5">
    <source>
        <dbReference type="EMBL" id="CAB4718122.1"/>
    </source>
</evidence>
<dbReference type="InterPro" id="IPR032465">
    <property type="entry name" value="ACMSD"/>
</dbReference>
<name>A0A6J6A033_9ZZZZ</name>
<proteinExistence type="predicted"/>
<dbReference type="GO" id="GO:0016831">
    <property type="term" value="F:carboxy-lyase activity"/>
    <property type="evidence" value="ECO:0007669"/>
    <property type="project" value="InterPro"/>
</dbReference>
<protein>
    <submittedName>
        <fullName evidence="3">Unannotated protein</fullName>
    </submittedName>
</protein>
<evidence type="ECO:0000259" key="2">
    <source>
        <dbReference type="Pfam" id="PF04909"/>
    </source>
</evidence>
<dbReference type="AlphaFoldDB" id="A0A6J6A033"/>
<dbReference type="SUPFAM" id="SSF51556">
    <property type="entry name" value="Metallo-dependent hydrolases"/>
    <property type="match status" value="1"/>
</dbReference>
<evidence type="ECO:0000313" key="6">
    <source>
        <dbReference type="EMBL" id="CAB4801455.1"/>
    </source>
</evidence>
<dbReference type="GO" id="GO:0019748">
    <property type="term" value="P:secondary metabolic process"/>
    <property type="evidence" value="ECO:0007669"/>
    <property type="project" value="TreeGrafter"/>
</dbReference>
<dbReference type="EMBL" id="CAFBRD010000089">
    <property type="protein sequence ID" value="CAB5078199.1"/>
    <property type="molecule type" value="Genomic_DNA"/>
</dbReference>
<evidence type="ECO:0000313" key="4">
    <source>
        <dbReference type="EMBL" id="CAB4590441.1"/>
    </source>
</evidence>
<dbReference type="EMBL" id="CAEZTY010000053">
    <property type="protein sequence ID" value="CAB4590441.1"/>
    <property type="molecule type" value="Genomic_DNA"/>
</dbReference>
<dbReference type="EMBL" id="CAFAAD010000139">
    <property type="protein sequence ID" value="CAB4801455.1"/>
    <property type="molecule type" value="Genomic_DNA"/>
</dbReference>
<dbReference type="EMBL" id="CAEZXY010000085">
    <property type="protein sequence ID" value="CAB4718122.1"/>
    <property type="molecule type" value="Genomic_DNA"/>
</dbReference>
<evidence type="ECO:0000256" key="1">
    <source>
        <dbReference type="ARBA" id="ARBA00023239"/>
    </source>
</evidence>
<sequence>MSSSVAGVRAAIDHPVVDADGHVVESLPVLVEYIAKVAGSDVASGFSAISPSFTTRSSDTAEIKTRGRIPRPGVWMTPWWALPGNALDRATGFMPGLLYERLDEIGIDFSILYPSAALACIGHPDDALRIGACMGLNTYLADLLDGFEDRLTAAAAIPTGTPDEAIAALDHAVLTLGFKVVMLNNMVVRAPSENAPGHIDLLALDSDHDYDPVWQRCVDLGVAVTVHSPAQGHGLRTSSSRYMYNHIGNFGAAGDAFAKALFFGGVSHRFPALSFAFLEGGVATGVQLLCDLVDRWQKRGGAAIGQYDPTNLDHEVWNQLFDTYGGKRFADPLVREAMLSQSDNPPIELDDFRECGVSSASDIVNQFDRFYFGCEADDRTIAWAFADDVNPCSARLKPILGSDLGHWDVQDMTEVLPEAYELVEHGVLDHADFRELVCDNTIKLHGSMNPNFFDGTRVESYARSLLSERSK</sequence>
<organism evidence="3">
    <name type="scientific">freshwater metagenome</name>
    <dbReference type="NCBI Taxonomy" id="449393"/>
    <lineage>
        <taxon>unclassified sequences</taxon>
        <taxon>metagenomes</taxon>
        <taxon>ecological metagenomes</taxon>
    </lineage>
</organism>
<evidence type="ECO:0000313" key="7">
    <source>
        <dbReference type="EMBL" id="CAB4966631.1"/>
    </source>
</evidence>
<evidence type="ECO:0000313" key="3">
    <source>
        <dbReference type="EMBL" id="CAB4345023.1"/>
    </source>
</evidence>
<dbReference type="GO" id="GO:0005737">
    <property type="term" value="C:cytoplasm"/>
    <property type="evidence" value="ECO:0007669"/>
    <property type="project" value="TreeGrafter"/>
</dbReference>